<dbReference type="EMBL" id="JAIWYP010000001">
    <property type="protein sequence ID" value="KAH3876170.1"/>
    <property type="molecule type" value="Genomic_DNA"/>
</dbReference>
<dbReference type="Proteomes" id="UP000828390">
    <property type="component" value="Unassembled WGS sequence"/>
</dbReference>
<reference evidence="3" key="1">
    <citation type="journal article" date="2019" name="bioRxiv">
        <title>The Genome of the Zebra Mussel, Dreissena polymorpha: A Resource for Invasive Species Research.</title>
        <authorList>
            <person name="McCartney M.A."/>
            <person name="Auch B."/>
            <person name="Kono T."/>
            <person name="Mallez S."/>
            <person name="Zhang Y."/>
            <person name="Obille A."/>
            <person name="Becker A."/>
            <person name="Abrahante J.E."/>
            <person name="Garbe J."/>
            <person name="Badalamenti J.P."/>
            <person name="Herman A."/>
            <person name="Mangelson H."/>
            <person name="Liachko I."/>
            <person name="Sullivan S."/>
            <person name="Sone E.D."/>
            <person name="Koren S."/>
            <person name="Silverstein K.A.T."/>
            <person name="Beckman K.B."/>
            <person name="Gohl D.M."/>
        </authorList>
    </citation>
    <scope>NUCLEOTIDE SEQUENCE</scope>
    <source>
        <strain evidence="3">Duluth1</strain>
        <tissue evidence="3">Whole animal</tissue>
    </source>
</reference>
<comment type="caution">
    <text evidence="3">The sequence shown here is derived from an EMBL/GenBank/DDBJ whole genome shotgun (WGS) entry which is preliminary data.</text>
</comment>
<name>A0A9D4MH93_DREPO</name>
<dbReference type="SUPFAM" id="SSF46689">
    <property type="entry name" value="Homeodomain-like"/>
    <property type="match status" value="1"/>
</dbReference>
<dbReference type="InterPro" id="IPR009057">
    <property type="entry name" value="Homeodomain-like_sf"/>
</dbReference>
<feature type="domain" description="HTH psq-type" evidence="1">
    <location>
        <begin position="18"/>
        <end position="50"/>
    </location>
</feature>
<dbReference type="InterPro" id="IPR007889">
    <property type="entry name" value="HTH_Psq"/>
</dbReference>
<evidence type="ECO:0000313" key="3">
    <source>
        <dbReference type="EMBL" id="KAH3876201.1"/>
    </source>
</evidence>
<dbReference type="AlphaFoldDB" id="A0A9D4MH93"/>
<evidence type="ECO:0000313" key="2">
    <source>
        <dbReference type="EMBL" id="KAH3876170.1"/>
    </source>
</evidence>
<organism evidence="3 4">
    <name type="scientific">Dreissena polymorpha</name>
    <name type="common">Zebra mussel</name>
    <name type="synonym">Mytilus polymorpha</name>
    <dbReference type="NCBI Taxonomy" id="45954"/>
    <lineage>
        <taxon>Eukaryota</taxon>
        <taxon>Metazoa</taxon>
        <taxon>Spiralia</taxon>
        <taxon>Lophotrochozoa</taxon>
        <taxon>Mollusca</taxon>
        <taxon>Bivalvia</taxon>
        <taxon>Autobranchia</taxon>
        <taxon>Heteroconchia</taxon>
        <taxon>Euheterodonta</taxon>
        <taxon>Imparidentia</taxon>
        <taxon>Neoheterodontei</taxon>
        <taxon>Myida</taxon>
        <taxon>Dreissenoidea</taxon>
        <taxon>Dreissenidae</taxon>
        <taxon>Dreissena</taxon>
    </lineage>
</organism>
<keyword evidence="4" id="KW-1185">Reference proteome</keyword>
<reference evidence="3" key="2">
    <citation type="submission" date="2020-11" db="EMBL/GenBank/DDBJ databases">
        <authorList>
            <person name="McCartney M.A."/>
            <person name="Auch B."/>
            <person name="Kono T."/>
            <person name="Mallez S."/>
            <person name="Becker A."/>
            <person name="Gohl D.M."/>
            <person name="Silverstein K.A.T."/>
            <person name="Koren S."/>
            <person name="Bechman K.B."/>
            <person name="Herman A."/>
            <person name="Abrahante J.E."/>
            <person name="Garbe J."/>
        </authorList>
    </citation>
    <scope>NUCLEOTIDE SEQUENCE</scope>
    <source>
        <strain evidence="3">Duluth1</strain>
        <tissue evidence="3">Whole animal</tissue>
    </source>
</reference>
<dbReference type="EMBL" id="JAIWYP010000001">
    <property type="protein sequence ID" value="KAH3876201.1"/>
    <property type="molecule type" value="Genomic_DNA"/>
</dbReference>
<evidence type="ECO:0000313" key="4">
    <source>
        <dbReference type="Proteomes" id="UP000828390"/>
    </source>
</evidence>
<proteinExistence type="predicted"/>
<dbReference type="Pfam" id="PF05225">
    <property type="entry name" value="HTH_psq"/>
    <property type="match status" value="1"/>
</dbReference>
<evidence type="ECO:0000259" key="1">
    <source>
        <dbReference type="Pfam" id="PF05225"/>
    </source>
</evidence>
<dbReference type="GO" id="GO:0003677">
    <property type="term" value="F:DNA binding"/>
    <property type="evidence" value="ECO:0007669"/>
    <property type="project" value="InterPro"/>
</dbReference>
<sequence length="76" mass="8772">MPKKYVPIKRGKTVQYDEAQLQAVVDAVREKGWSVRRAADIYHVPRSTLGTACLVALKLESVVDARRTSYRNWRLR</sequence>
<accession>A0A9D4MH93</accession>
<dbReference type="Gene3D" id="1.10.10.60">
    <property type="entry name" value="Homeodomain-like"/>
    <property type="match status" value="1"/>
</dbReference>
<gene>
    <name evidence="2" type="ORF">DPMN_000005</name>
    <name evidence="3" type="ORF">DPMN_000037</name>
</gene>
<protein>
    <recommendedName>
        <fullName evidence="1">HTH psq-type domain-containing protein</fullName>
    </recommendedName>
</protein>